<dbReference type="SUPFAM" id="SSF48452">
    <property type="entry name" value="TPR-like"/>
    <property type="match status" value="1"/>
</dbReference>
<evidence type="ECO:0000313" key="3">
    <source>
        <dbReference type="Proteomes" id="UP000242415"/>
    </source>
</evidence>
<dbReference type="STRING" id="405436.SAMN05444365_11325"/>
<protein>
    <submittedName>
        <fullName evidence="2">Helix-turn-helix domain-containing protein</fullName>
    </submittedName>
</protein>
<organism evidence="2 3">
    <name type="scientific">Micromonospora pattaloongensis</name>
    <dbReference type="NCBI Taxonomy" id="405436"/>
    <lineage>
        <taxon>Bacteria</taxon>
        <taxon>Bacillati</taxon>
        <taxon>Actinomycetota</taxon>
        <taxon>Actinomycetes</taxon>
        <taxon>Micromonosporales</taxon>
        <taxon>Micromonosporaceae</taxon>
        <taxon>Micromonospora</taxon>
    </lineage>
</organism>
<evidence type="ECO:0000313" key="2">
    <source>
        <dbReference type="EMBL" id="SDZ39860.1"/>
    </source>
</evidence>
<dbReference type="AlphaFoldDB" id="A0A1H3SQ64"/>
<proteinExistence type="predicted"/>
<dbReference type="Pfam" id="PF13560">
    <property type="entry name" value="HTH_31"/>
    <property type="match status" value="1"/>
</dbReference>
<dbReference type="OrthoDB" id="3213425at2"/>
<dbReference type="InterPro" id="IPR011990">
    <property type="entry name" value="TPR-like_helical_dom_sf"/>
</dbReference>
<reference evidence="3" key="1">
    <citation type="submission" date="2016-10" db="EMBL/GenBank/DDBJ databases">
        <authorList>
            <person name="Varghese N."/>
            <person name="Submissions S."/>
        </authorList>
    </citation>
    <scope>NUCLEOTIDE SEQUENCE [LARGE SCALE GENOMIC DNA]</scope>
    <source>
        <strain evidence="3">DSM 45245</strain>
    </source>
</reference>
<dbReference type="GO" id="GO:0003677">
    <property type="term" value="F:DNA binding"/>
    <property type="evidence" value="ECO:0007669"/>
    <property type="project" value="InterPro"/>
</dbReference>
<dbReference type="SMART" id="SM00530">
    <property type="entry name" value="HTH_XRE"/>
    <property type="match status" value="1"/>
</dbReference>
<feature type="domain" description="HTH cro/C1-type" evidence="1">
    <location>
        <begin position="19"/>
        <end position="73"/>
    </location>
</feature>
<keyword evidence="3" id="KW-1185">Reference proteome</keyword>
<dbReference type="SUPFAM" id="SSF47413">
    <property type="entry name" value="lambda repressor-like DNA-binding domains"/>
    <property type="match status" value="1"/>
</dbReference>
<sequence length="445" mass="48282">MGNTGEEAAAVSETFGEAVRRWRATRGDMSLRELARRAHVDPGHLSRVETGRRPPAPTIAAALDLALDAGGDLVARARPAGSVRWSRDGTWRRPDSEALAGMLLAEAPTAENAVRLAHEWLITDPPQVYEARAGRRIGDATVERVERRVHQLRLLDDHVGGVKTHEIVTAELAATAALLREGSYTERVGRRLLVAVGELCQLAGYVATDAGRYAEAERRYLAGMRAAQAGGDVAGAANNLSTLAYQEANVGDPRRAVTLARSAYCGARHAASATTRALLLERVAWTHARAAEAEPAVRALDAVEEALTRRRPADDPAWVYWLSADETAVMAGRVWTQLRRPLRAVPILERTTAGYGEETGRETSLYLTWLAESLLQAGEVERAAEVAMRAAALARRADSVRAGDRVAALWPLFQPYRGIPAVDQLTEQFRFATPRHSVGGRPPAD</sequence>
<dbReference type="Gene3D" id="1.10.260.40">
    <property type="entry name" value="lambda repressor-like DNA-binding domains"/>
    <property type="match status" value="1"/>
</dbReference>
<name>A0A1H3SQ64_9ACTN</name>
<dbReference type="RefSeq" id="WP_091561814.1">
    <property type="nucleotide sequence ID" value="NZ_FNPH01000013.1"/>
</dbReference>
<dbReference type="PROSITE" id="PS50943">
    <property type="entry name" value="HTH_CROC1"/>
    <property type="match status" value="1"/>
</dbReference>
<dbReference type="InterPro" id="IPR001387">
    <property type="entry name" value="Cro/C1-type_HTH"/>
</dbReference>
<gene>
    <name evidence="2" type="ORF">SAMN05444365_11325</name>
</gene>
<accession>A0A1H3SQ64</accession>
<evidence type="ECO:0000259" key="1">
    <source>
        <dbReference type="PROSITE" id="PS50943"/>
    </source>
</evidence>
<dbReference type="CDD" id="cd00093">
    <property type="entry name" value="HTH_XRE"/>
    <property type="match status" value="1"/>
</dbReference>
<dbReference type="InterPro" id="IPR010982">
    <property type="entry name" value="Lambda_DNA-bd_dom_sf"/>
</dbReference>
<dbReference type="EMBL" id="FNPH01000013">
    <property type="protein sequence ID" value="SDZ39860.1"/>
    <property type="molecule type" value="Genomic_DNA"/>
</dbReference>
<dbReference type="Proteomes" id="UP000242415">
    <property type="component" value="Unassembled WGS sequence"/>
</dbReference>